<protein>
    <submittedName>
        <fullName evidence="2">Uncharacterized protein</fullName>
    </submittedName>
</protein>
<accession>A0A6J8DMX4</accession>
<proteinExistence type="predicted"/>
<keyword evidence="1" id="KW-0812">Transmembrane</keyword>
<keyword evidence="1" id="KW-1133">Transmembrane helix</keyword>
<dbReference type="AlphaFoldDB" id="A0A6J8DMX4"/>
<feature type="transmembrane region" description="Helical" evidence="1">
    <location>
        <begin position="39"/>
        <end position="62"/>
    </location>
</feature>
<evidence type="ECO:0000256" key="1">
    <source>
        <dbReference type="SAM" id="Phobius"/>
    </source>
</evidence>
<gene>
    <name evidence="2" type="ORF">MCOR_42291</name>
</gene>
<dbReference type="PANTHER" id="PTHR33444:SF2">
    <property type="entry name" value="MARVEL DOMAIN-CONTAINING PROTEIN"/>
    <property type="match status" value="1"/>
</dbReference>
<dbReference type="EMBL" id="CACVKT020007613">
    <property type="protein sequence ID" value="CAC5408952.1"/>
    <property type="molecule type" value="Genomic_DNA"/>
</dbReference>
<dbReference type="PANTHER" id="PTHR33444">
    <property type="entry name" value="SI:DKEY-19B23.12-RELATED"/>
    <property type="match status" value="1"/>
</dbReference>
<dbReference type="OrthoDB" id="6157510at2759"/>
<organism evidence="2 3">
    <name type="scientific">Mytilus coruscus</name>
    <name type="common">Sea mussel</name>
    <dbReference type="NCBI Taxonomy" id="42192"/>
    <lineage>
        <taxon>Eukaryota</taxon>
        <taxon>Metazoa</taxon>
        <taxon>Spiralia</taxon>
        <taxon>Lophotrochozoa</taxon>
        <taxon>Mollusca</taxon>
        <taxon>Bivalvia</taxon>
        <taxon>Autobranchia</taxon>
        <taxon>Pteriomorphia</taxon>
        <taxon>Mytilida</taxon>
        <taxon>Mytiloidea</taxon>
        <taxon>Mytilidae</taxon>
        <taxon>Mytilinae</taxon>
        <taxon>Mytilus</taxon>
    </lineage>
</organism>
<keyword evidence="3" id="KW-1185">Reference proteome</keyword>
<dbReference type="Proteomes" id="UP000507470">
    <property type="component" value="Unassembled WGS sequence"/>
</dbReference>
<sequence>MEEPPSYDSLFGKIAAAKVTSDGNVDFARKSIGILCGSVIATILLVLSLAVPIAAIVIGGLYLHDCPKQKYIPIYLIVFGSFSIVKALSSLVDNCRARKNEGQQDENKPKSACDGIIGCFLFAWFIAELFQSSLYYENQIESDTRIEYAFYLILYANEYKISDIVYGWQFFKVN</sequence>
<keyword evidence="1" id="KW-0472">Membrane</keyword>
<evidence type="ECO:0000313" key="2">
    <source>
        <dbReference type="EMBL" id="CAC5408952.1"/>
    </source>
</evidence>
<name>A0A6J8DMX4_MYTCO</name>
<reference evidence="2 3" key="1">
    <citation type="submission" date="2020-06" db="EMBL/GenBank/DDBJ databases">
        <authorList>
            <person name="Li R."/>
            <person name="Bekaert M."/>
        </authorList>
    </citation>
    <scope>NUCLEOTIDE SEQUENCE [LARGE SCALE GENOMIC DNA]</scope>
    <source>
        <strain evidence="3">wild</strain>
    </source>
</reference>
<dbReference type="InterPro" id="IPR040350">
    <property type="entry name" value="TMEM272"/>
</dbReference>
<feature type="transmembrane region" description="Helical" evidence="1">
    <location>
        <begin position="74"/>
        <end position="92"/>
    </location>
</feature>
<evidence type="ECO:0000313" key="3">
    <source>
        <dbReference type="Proteomes" id="UP000507470"/>
    </source>
</evidence>